<comment type="caution">
    <text evidence="3">The sequence shown here is derived from an EMBL/GenBank/DDBJ whole genome shotgun (WGS) entry which is preliminary data.</text>
</comment>
<gene>
    <name evidence="3" type="ORF">HC175_05410</name>
</gene>
<protein>
    <recommendedName>
        <fullName evidence="5">Secreted protein</fullName>
    </recommendedName>
</protein>
<dbReference type="EMBL" id="JAAVJR010000002">
    <property type="protein sequence ID" value="NJW52349.1"/>
    <property type="molecule type" value="Genomic_DNA"/>
</dbReference>
<dbReference type="Proteomes" id="UP000703674">
    <property type="component" value="Unassembled WGS sequence"/>
</dbReference>
<accession>A0ABX1CY91</accession>
<evidence type="ECO:0000313" key="4">
    <source>
        <dbReference type="Proteomes" id="UP000703674"/>
    </source>
</evidence>
<evidence type="ECO:0000256" key="1">
    <source>
        <dbReference type="SAM" id="MobiDB-lite"/>
    </source>
</evidence>
<keyword evidence="4" id="KW-1185">Reference proteome</keyword>
<dbReference type="PROSITE" id="PS51257">
    <property type="entry name" value="PROKAR_LIPOPROTEIN"/>
    <property type="match status" value="1"/>
</dbReference>
<feature type="region of interest" description="Disordered" evidence="1">
    <location>
        <begin position="25"/>
        <end position="56"/>
    </location>
</feature>
<proteinExistence type="predicted"/>
<feature type="compositionally biased region" description="Acidic residues" evidence="1">
    <location>
        <begin position="26"/>
        <end position="56"/>
    </location>
</feature>
<sequence>MKRLALLFALLFTFSSGFVSCRDTEREADDVEVSDDMEEVGDDIEDAGEEIEDEID</sequence>
<keyword evidence="2" id="KW-0732">Signal</keyword>
<feature type="chain" id="PRO_5045106745" description="Secreted protein" evidence="2">
    <location>
        <begin position="22"/>
        <end position="56"/>
    </location>
</feature>
<evidence type="ECO:0000313" key="3">
    <source>
        <dbReference type="EMBL" id="NJW52349.1"/>
    </source>
</evidence>
<evidence type="ECO:0008006" key="5">
    <source>
        <dbReference type="Google" id="ProtNLM"/>
    </source>
</evidence>
<reference evidence="3 4" key="1">
    <citation type="submission" date="2020-03" db="EMBL/GenBank/DDBJ databases">
        <title>Salinimicrobium sp. nov, isolated from SCS.</title>
        <authorList>
            <person name="Cao W.R."/>
        </authorList>
    </citation>
    <scope>NUCLEOTIDE SEQUENCE [LARGE SCALE GENOMIC DNA]</scope>
    <source>
        <strain evidence="4">J15B91</strain>
    </source>
</reference>
<dbReference type="RefSeq" id="WP_168137451.1">
    <property type="nucleotide sequence ID" value="NZ_JAAVJR010000002.1"/>
</dbReference>
<feature type="signal peptide" evidence="2">
    <location>
        <begin position="1"/>
        <end position="21"/>
    </location>
</feature>
<name>A0ABX1CY91_9FLAO</name>
<organism evidence="3 4">
    <name type="scientific">Salinimicrobium oceani</name>
    <dbReference type="NCBI Taxonomy" id="2722702"/>
    <lineage>
        <taxon>Bacteria</taxon>
        <taxon>Pseudomonadati</taxon>
        <taxon>Bacteroidota</taxon>
        <taxon>Flavobacteriia</taxon>
        <taxon>Flavobacteriales</taxon>
        <taxon>Flavobacteriaceae</taxon>
        <taxon>Salinimicrobium</taxon>
    </lineage>
</organism>
<evidence type="ECO:0000256" key="2">
    <source>
        <dbReference type="SAM" id="SignalP"/>
    </source>
</evidence>